<dbReference type="Pfam" id="PF01387">
    <property type="entry name" value="Synuclein"/>
    <property type="match status" value="1"/>
</dbReference>
<dbReference type="PANTHER" id="PTHR13820:SF4">
    <property type="entry name" value="BETA-SYNUCLEIN"/>
    <property type="match status" value="1"/>
</dbReference>
<dbReference type="GO" id="GO:0043679">
    <property type="term" value="C:axon terminus"/>
    <property type="evidence" value="ECO:0007669"/>
    <property type="project" value="TreeGrafter"/>
</dbReference>
<dbReference type="GO" id="GO:0007268">
    <property type="term" value="P:chemical synaptic transmission"/>
    <property type="evidence" value="ECO:0007669"/>
    <property type="project" value="TreeGrafter"/>
</dbReference>
<name>A0A8C7ZNB8_9TELE</name>
<dbReference type="InterPro" id="IPR001058">
    <property type="entry name" value="Synuclein"/>
</dbReference>
<accession>A0A8C7ZNB8</accession>
<dbReference type="GO" id="GO:0043025">
    <property type="term" value="C:neuronal cell body"/>
    <property type="evidence" value="ECO:0007669"/>
    <property type="project" value="TreeGrafter"/>
</dbReference>
<dbReference type="SUPFAM" id="SSF118375">
    <property type="entry name" value="Synuclein"/>
    <property type="match status" value="1"/>
</dbReference>
<sequence length="161" mass="17855">MDVFMKGLSRAKEGMAVAAEKTKEGVAVAAEKTKEGVMFVVAEKTTGAVGNIVAATGLGKKDEFPTDMNPEEYGQEAMEGQGEGMLEPEGETYDETQQVISQQDTSPYASYCSLKDQVSQCFHKTRIPRWMFFYLFCKNSIGTNLRLSIDTFTSIDRNTKY</sequence>
<dbReference type="Gene3D" id="1.10.287.700">
    <property type="entry name" value="Helix hairpin bin"/>
    <property type="match status" value="2"/>
</dbReference>
<dbReference type="GO" id="GO:0048488">
    <property type="term" value="P:synaptic vesicle endocytosis"/>
    <property type="evidence" value="ECO:0007669"/>
    <property type="project" value="TreeGrafter"/>
</dbReference>
<evidence type="ECO:0000256" key="1">
    <source>
        <dbReference type="ARBA" id="ARBA00009147"/>
    </source>
</evidence>
<dbReference type="PANTHER" id="PTHR13820">
    <property type="entry name" value="SYNUCLEIN"/>
    <property type="match status" value="1"/>
</dbReference>
<dbReference type="GO" id="GO:0005737">
    <property type="term" value="C:cytoplasm"/>
    <property type="evidence" value="ECO:0007669"/>
    <property type="project" value="TreeGrafter"/>
</dbReference>
<keyword evidence="4" id="KW-1185">Reference proteome</keyword>
<proteinExistence type="inferred from homology"/>
<dbReference type="AlphaFoldDB" id="A0A8C7ZNB8"/>
<dbReference type="GeneTree" id="ENSGT00950000183175"/>
<evidence type="ECO:0000313" key="3">
    <source>
        <dbReference type="Ensembl" id="ENSOSIP00000044605.1"/>
    </source>
</evidence>
<organism evidence="3 4">
    <name type="scientific">Oryzias sinensis</name>
    <name type="common">Chinese medaka</name>
    <dbReference type="NCBI Taxonomy" id="183150"/>
    <lineage>
        <taxon>Eukaryota</taxon>
        <taxon>Metazoa</taxon>
        <taxon>Chordata</taxon>
        <taxon>Craniata</taxon>
        <taxon>Vertebrata</taxon>
        <taxon>Euteleostomi</taxon>
        <taxon>Actinopterygii</taxon>
        <taxon>Neopterygii</taxon>
        <taxon>Teleostei</taxon>
        <taxon>Neoteleostei</taxon>
        <taxon>Acanthomorphata</taxon>
        <taxon>Ovalentaria</taxon>
        <taxon>Atherinomorphae</taxon>
        <taxon>Beloniformes</taxon>
        <taxon>Adrianichthyidae</taxon>
        <taxon>Oryziinae</taxon>
        <taxon>Oryzias</taxon>
    </lineage>
</organism>
<dbReference type="GO" id="GO:1903136">
    <property type="term" value="F:cuprous ion binding"/>
    <property type="evidence" value="ECO:0007669"/>
    <property type="project" value="TreeGrafter"/>
</dbReference>
<reference evidence="3" key="1">
    <citation type="submission" date="2025-08" db="UniProtKB">
        <authorList>
            <consortium name="Ensembl"/>
        </authorList>
    </citation>
    <scope>IDENTIFICATION</scope>
</reference>
<protein>
    <submittedName>
        <fullName evidence="3">Synuclein, beta</fullName>
    </submittedName>
</protein>
<evidence type="ECO:0000256" key="2">
    <source>
        <dbReference type="RuleBase" id="RU361225"/>
    </source>
</evidence>
<dbReference type="PRINTS" id="PR01211">
    <property type="entry name" value="SYNUCLEIN"/>
</dbReference>
<dbReference type="Proteomes" id="UP000694383">
    <property type="component" value="Unplaced"/>
</dbReference>
<reference evidence="3" key="2">
    <citation type="submission" date="2025-09" db="UniProtKB">
        <authorList>
            <consortium name="Ensembl"/>
        </authorList>
    </citation>
    <scope>IDENTIFICATION</scope>
</reference>
<evidence type="ECO:0000313" key="4">
    <source>
        <dbReference type="Proteomes" id="UP000694383"/>
    </source>
</evidence>
<dbReference type="GO" id="GO:0050808">
    <property type="term" value="P:synapse organization"/>
    <property type="evidence" value="ECO:0007669"/>
    <property type="project" value="TreeGrafter"/>
</dbReference>
<comment type="similarity">
    <text evidence="1 2">Belongs to the synuclein family.</text>
</comment>
<dbReference type="Ensembl" id="ENSOSIT00000046927.1">
    <property type="protein sequence ID" value="ENSOSIP00000044605.1"/>
    <property type="gene ID" value="ENSOSIG00000021312.1"/>
</dbReference>